<feature type="transmembrane region" description="Helical" evidence="1">
    <location>
        <begin position="43"/>
        <end position="62"/>
    </location>
</feature>
<evidence type="ECO:0000256" key="1">
    <source>
        <dbReference type="SAM" id="Phobius"/>
    </source>
</evidence>
<sequence>MLSDMYIGLGEAYLEVFFDIAMLALLASVVTVTMIRVLKRVRLGWLVVSAFALWLTLTYAGVKLFHHENFVRLHQSHNDYVPNTGCITYEPSFGHLFASFSMSRDEFDAWVANFPVPMFKYDDALQHFDEDRLGFTEPEAAFATESGSNGGQTRAYFKDKVMYLSRNVM</sequence>
<evidence type="ECO:0000313" key="3">
    <source>
        <dbReference type="Proteomes" id="UP001416858"/>
    </source>
</evidence>
<dbReference type="Proteomes" id="UP001416858">
    <property type="component" value="Unassembled WGS sequence"/>
</dbReference>
<dbReference type="EMBL" id="BAABRO010000001">
    <property type="protein sequence ID" value="GAA5504566.1"/>
    <property type="molecule type" value="Genomic_DNA"/>
</dbReference>
<keyword evidence="1" id="KW-0472">Membrane</keyword>
<keyword evidence="1" id="KW-0812">Transmembrane</keyword>
<protein>
    <submittedName>
        <fullName evidence="2">Uncharacterized protein</fullName>
    </submittedName>
</protein>
<feature type="transmembrane region" description="Helical" evidence="1">
    <location>
        <begin position="12"/>
        <end position="37"/>
    </location>
</feature>
<organism evidence="2 3">
    <name type="scientific">Novipirellula caenicola</name>
    <dbReference type="NCBI Taxonomy" id="1536901"/>
    <lineage>
        <taxon>Bacteria</taxon>
        <taxon>Pseudomonadati</taxon>
        <taxon>Planctomycetota</taxon>
        <taxon>Planctomycetia</taxon>
        <taxon>Pirellulales</taxon>
        <taxon>Pirellulaceae</taxon>
        <taxon>Novipirellula</taxon>
    </lineage>
</organism>
<evidence type="ECO:0000313" key="2">
    <source>
        <dbReference type="EMBL" id="GAA5504566.1"/>
    </source>
</evidence>
<gene>
    <name evidence="2" type="ORF">Rcae01_00005</name>
</gene>
<reference evidence="2 3" key="1">
    <citation type="submission" date="2024-02" db="EMBL/GenBank/DDBJ databases">
        <title>Rhodopirellula caenicola NBRC 110016.</title>
        <authorList>
            <person name="Ichikawa N."/>
            <person name="Katano-Makiyama Y."/>
            <person name="Hidaka K."/>
        </authorList>
    </citation>
    <scope>NUCLEOTIDE SEQUENCE [LARGE SCALE GENOMIC DNA]</scope>
    <source>
        <strain evidence="2 3">NBRC 110016</strain>
    </source>
</reference>
<accession>A0ABP9VIH5</accession>
<keyword evidence="1" id="KW-1133">Transmembrane helix</keyword>
<proteinExistence type="predicted"/>
<comment type="caution">
    <text evidence="2">The sequence shown here is derived from an EMBL/GenBank/DDBJ whole genome shotgun (WGS) entry which is preliminary data.</text>
</comment>
<name>A0ABP9VIH5_9BACT</name>
<keyword evidence="3" id="KW-1185">Reference proteome</keyword>
<dbReference type="RefSeq" id="WP_345681605.1">
    <property type="nucleotide sequence ID" value="NZ_BAABRO010000001.1"/>
</dbReference>